<name>A0A812JFZ2_9DINO</name>
<evidence type="ECO:0000313" key="2">
    <source>
        <dbReference type="EMBL" id="CAE7206677.1"/>
    </source>
</evidence>
<dbReference type="Pfam" id="PF00069">
    <property type="entry name" value="Pkinase"/>
    <property type="match status" value="1"/>
</dbReference>
<dbReference type="InterPro" id="IPR000719">
    <property type="entry name" value="Prot_kinase_dom"/>
</dbReference>
<proteinExistence type="predicted"/>
<dbReference type="GO" id="GO:0005524">
    <property type="term" value="F:ATP binding"/>
    <property type="evidence" value="ECO:0007669"/>
    <property type="project" value="InterPro"/>
</dbReference>
<dbReference type="GO" id="GO:0005634">
    <property type="term" value="C:nucleus"/>
    <property type="evidence" value="ECO:0007669"/>
    <property type="project" value="TreeGrafter"/>
</dbReference>
<reference evidence="2" key="1">
    <citation type="submission" date="2021-02" db="EMBL/GenBank/DDBJ databases">
        <authorList>
            <person name="Dougan E. K."/>
            <person name="Rhodes N."/>
            <person name="Thang M."/>
            <person name="Chan C."/>
        </authorList>
    </citation>
    <scope>NUCLEOTIDE SEQUENCE</scope>
</reference>
<sequence>MGQASPKQLGWGQCGCVHSGQEASFLEADGLTDGLRINEAVELEAGSGFKEERRRIVGTWALARRRVFSAHLKTSFTNHYNILRQVGEGTYGLVFEAETIKILPPGGAAGSQPSNGRRVAVKCFKIAEANSRDPSGMSAKAMRESFEKERAILARSEHPHIVKMYECFEERHSLWVVLELCRGGELYEYIAAA</sequence>
<dbReference type="GO" id="GO:0044773">
    <property type="term" value="P:mitotic DNA damage checkpoint signaling"/>
    <property type="evidence" value="ECO:0007669"/>
    <property type="project" value="TreeGrafter"/>
</dbReference>
<protein>
    <submittedName>
        <fullName evidence="2">Rps6ka1 protein</fullName>
    </submittedName>
</protein>
<comment type="caution">
    <text evidence="2">The sequence shown here is derived from an EMBL/GenBank/DDBJ whole genome shotgun (WGS) entry which is preliminary data.</text>
</comment>
<keyword evidence="3" id="KW-1185">Reference proteome</keyword>
<evidence type="ECO:0000259" key="1">
    <source>
        <dbReference type="PROSITE" id="PS50011"/>
    </source>
</evidence>
<feature type="domain" description="Protein kinase" evidence="1">
    <location>
        <begin position="80"/>
        <end position="193"/>
    </location>
</feature>
<dbReference type="AlphaFoldDB" id="A0A812JFZ2"/>
<dbReference type="Gene3D" id="1.10.510.10">
    <property type="entry name" value="Transferase(Phosphotransferase) domain 1"/>
    <property type="match status" value="1"/>
</dbReference>
<dbReference type="SUPFAM" id="SSF56112">
    <property type="entry name" value="Protein kinase-like (PK-like)"/>
    <property type="match status" value="1"/>
</dbReference>
<dbReference type="GO" id="GO:0004674">
    <property type="term" value="F:protein serine/threonine kinase activity"/>
    <property type="evidence" value="ECO:0007669"/>
    <property type="project" value="TreeGrafter"/>
</dbReference>
<dbReference type="PROSITE" id="PS50011">
    <property type="entry name" value="PROTEIN_KINASE_DOM"/>
    <property type="match status" value="1"/>
</dbReference>
<feature type="non-terminal residue" evidence="2">
    <location>
        <position position="1"/>
    </location>
</feature>
<dbReference type="OrthoDB" id="419455at2759"/>
<evidence type="ECO:0000313" key="3">
    <source>
        <dbReference type="Proteomes" id="UP000601435"/>
    </source>
</evidence>
<dbReference type="EMBL" id="CAJNJA010006163">
    <property type="protein sequence ID" value="CAE7206677.1"/>
    <property type="molecule type" value="Genomic_DNA"/>
</dbReference>
<dbReference type="PANTHER" id="PTHR44167">
    <property type="entry name" value="OVARIAN-SPECIFIC SERINE/THREONINE-PROTEIN KINASE LOK-RELATED"/>
    <property type="match status" value="1"/>
</dbReference>
<dbReference type="PANTHER" id="PTHR44167:SF24">
    <property type="entry name" value="SERINE_THREONINE-PROTEIN KINASE CHK2"/>
    <property type="match status" value="1"/>
</dbReference>
<dbReference type="Proteomes" id="UP000601435">
    <property type="component" value="Unassembled WGS sequence"/>
</dbReference>
<gene>
    <name evidence="2" type="primary">Rps6ka1</name>
    <name evidence="2" type="ORF">SNEC2469_LOCUS1818</name>
</gene>
<accession>A0A812JFZ2</accession>
<dbReference type="InterPro" id="IPR011009">
    <property type="entry name" value="Kinase-like_dom_sf"/>
</dbReference>
<organism evidence="2 3">
    <name type="scientific">Symbiodinium necroappetens</name>
    <dbReference type="NCBI Taxonomy" id="1628268"/>
    <lineage>
        <taxon>Eukaryota</taxon>
        <taxon>Sar</taxon>
        <taxon>Alveolata</taxon>
        <taxon>Dinophyceae</taxon>
        <taxon>Suessiales</taxon>
        <taxon>Symbiodiniaceae</taxon>
        <taxon>Symbiodinium</taxon>
    </lineage>
</organism>